<dbReference type="GO" id="GO:0071555">
    <property type="term" value="P:cell wall organization"/>
    <property type="evidence" value="ECO:0007669"/>
    <property type="project" value="UniProtKB-KW"/>
</dbReference>
<dbReference type="AlphaFoldDB" id="A0A9Q0PN10"/>
<keyword evidence="10" id="KW-0732">Signal</keyword>
<gene>
    <name evidence="11" type="ORF">OIU74_015492</name>
</gene>
<feature type="active site" evidence="8">
    <location>
        <position position="239"/>
    </location>
</feature>
<dbReference type="PROSITE" id="PS00502">
    <property type="entry name" value="POLYGALACTURONASE"/>
    <property type="match status" value="1"/>
</dbReference>
<keyword evidence="12" id="KW-1185">Reference proteome</keyword>
<protein>
    <recommendedName>
        <fullName evidence="13">Polygalacturonase</fullName>
    </recommendedName>
</protein>
<evidence type="ECO:0000256" key="9">
    <source>
        <dbReference type="RuleBase" id="RU361169"/>
    </source>
</evidence>
<evidence type="ECO:0000256" key="6">
    <source>
        <dbReference type="ARBA" id="ARBA00023295"/>
    </source>
</evidence>
<feature type="chain" id="PRO_5040126007" description="Polygalacturonase" evidence="10">
    <location>
        <begin position="23"/>
        <end position="390"/>
    </location>
</feature>
<evidence type="ECO:0000256" key="4">
    <source>
        <dbReference type="ARBA" id="ARBA00022525"/>
    </source>
</evidence>
<evidence type="ECO:0000256" key="5">
    <source>
        <dbReference type="ARBA" id="ARBA00022801"/>
    </source>
</evidence>
<dbReference type="Gene3D" id="2.160.20.10">
    <property type="entry name" value="Single-stranded right-handed beta-helix, Pectin lyase-like"/>
    <property type="match status" value="1"/>
</dbReference>
<evidence type="ECO:0000313" key="12">
    <source>
        <dbReference type="Proteomes" id="UP001151752"/>
    </source>
</evidence>
<dbReference type="GO" id="GO:0004650">
    <property type="term" value="F:polygalacturonase activity"/>
    <property type="evidence" value="ECO:0007669"/>
    <property type="project" value="InterPro"/>
</dbReference>
<dbReference type="SUPFAM" id="SSF51126">
    <property type="entry name" value="Pectin lyase-like"/>
    <property type="match status" value="1"/>
</dbReference>
<keyword evidence="5 9" id="KW-0378">Hydrolase</keyword>
<organism evidence="11 12">
    <name type="scientific">Salix koriyanagi</name>
    <dbReference type="NCBI Taxonomy" id="2511006"/>
    <lineage>
        <taxon>Eukaryota</taxon>
        <taxon>Viridiplantae</taxon>
        <taxon>Streptophyta</taxon>
        <taxon>Embryophyta</taxon>
        <taxon>Tracheophyta</taxon>
        <taxon>Spermatophyta</taxon>
        <taxon>Magnoliopsida</taxon>
        <taxon>eudicotyledons</taxon>
        <taxon>Gunneridae</taxon>
        <taxon>Pentapetalae</taxon>
        <taxon>rosids</taxon>
        <taxon>fabids</taxon>
        <taxon>Malpighiales</taxon>
        <taxon>Salicaceae</taxon>
        <taxon>Saliceae</taxon>
        <taxon>Salix</taxon>
    </lineage>
</organism>
<keyword evidence="4" id="KW-0964">Secreted</keyword>
<evidence type="ECO:0000256" key="2">
    <source>
        <dbReference type="ARBA" id="ARBA00008834"/>
    </source>
</evidence>
<name>A0A9Q0PN10_9ROSI</name>
<comment type="similarity">
    <text evidence="2 9">Belongs to the glycosyl hydrolase 28 family.</text>
</comment>
<comment type="subcellular location">
    <subcellularLocation>
        <location evidence="1">Secreted</location>
        <location evidence="1">Cell wall</location>
    </subcellularLocation>
</comment>
<reference evidence="11" key="1">
    <citation type="submission" date="2022-11" db="EMBL/GenBank/DDBJ databases">
        <authorList>
            <person name="Hyden B.L."/>
            <person name="Feng K."/>
            <person name="Yates T."/>
            <person name="Jawdy S."/>
            <person name="Smart L.B."/>
            <person name="Muchero W."/>
        </authorList>
    </citation>
    <scope>NUCLEOTIDE SEQUENCE</scope>
    <source>
        <tissue evidence="11">Shoot tip</tissue>
    </source>
</reference>
<proteinExistence type="inferred from homology"/>
<keyword evidence="6 9" id="KW-0326">Glycosidase</keyword>
<dbReference type="SMART" id="SM00710">
    <property type="entry name" value="PbH1"/>
    <property type="match status" value="4"/>
</dbReference>
<comment type="caution">
    <text evidence="11">The sequence shown here is derived from an EMBL/GenBank/DDBJ whole genome shotgun (WGS) entry which is preliminary data.</text>
</comment>
<keyword evidence="3" id="KW-0134">Cell wall</keyword>
<evidence type="ECO:0000256" key="3">
    <source>
        <dbReference type="ARBA" id="ARBA00022512"/>
    </source>
</evidence>
<dbReference type="Pfam" id="PF00295">
    <property type="entry name" value="Glyco_hydro_28"/>
    <property type="match status" value="1"/>
</dbReference>
<dbReference type="InterPro" id="IPR006626">
    <property type="entry name" value="PbH1"/>
</dbReference>
<keyword evidence="7" id="KW-0961">Cell wall biogenesis/degradation</keyword>
<evidence type="ECO:0000256" key="8">
    <source>
        <dbReference type="PROSITE-ProRule" id="PRU10052"/>
    </source>
</evidence>
<sequence>MANFAVSFVALSLFYIFQQSNAASASFNVITFGAKPDGKTDSTQPFLKAWSAACSSASPSTVYVPRGSYLLKAIVFSGPCKNKITVQIDGTLVAPTDYRALGNSGYWILFIKVNRVSVFGGTLDARGAGFWACRKSGLNCPVGARSMTFNWANDILISGLTSINSQSMHLVINGCNNVLVRNVRAIAPDLSPNTDGIHVQVSTGVTITGSTLQTGDDCISIGPSTRNMLMSSIKCGPGHGISIGSLGKDVNEGGVQNITLTNSIFSGSDNGVRIKSWARPSNGFVRNVVFQNLIMNNVRNPGPLSSTKTIAPITRAVLSSGVKISQVTFRNIKGTSATPDAVKFDCSPSNPCSGIRLHDIKLTYMNKAATSSCKNIGGTSSGVLMPQSCV</sequence>
<evidence type="ECO:0008006" key="13">
    <source>
        <dbReference type="Google" id="ProtNLM"/>
    </source>
</evidence>
<dbReference type="EMBL" id="JAPFFM010000018">
    <property type="protein sequence ID" value="KAJ6690824.1"/>
    <property type="molecule type" value="Genomic_DNA"/>
</dbReference>
<dbReference type="FunFam" id="2.160.20.10:FF:000004">
    <property type="entry name" value="Pectin lyase-like superfamily protein"/>
    <property type="match status" value="1"/>
</dbReference>
<feature type="signal peptide" evidence="10">
    <location>
        <begin position="1"/>
        <end position="22"/>
    </location>
</feature>
<evidence type="ECO:0000313" key="11">
    <source>
        <dbReference type="EMBL" id="KAJ6690824.1"/>
    </source>
</evidence>
<accession>A0A9Q0PN10</accession>
<reference evidence="11" key="2">
    <citation type="journal article" date="2023" name="Int. J. Mol. Sci.">
        <title>De Novo Assembly and Annotation of 11 Diverse Shrub Willow (Salix) Genomes Reveals Novel Gene Organization in Sex-Linked Regions.</title>
        <authorList>
            <person name="Hyden B."/>
            <person name="Feng K."/>
            <person name="Yates T.B."/>
            <person name="Jawdy S."/>
            <person name="Cereghino C."/>
            <person name="Smart L.B."/>
            <person name="Muchero W."/>
        </authorList>
    </citation>
    <scope>NUCLEOTIDE SEQUENCE</scope>
    <source>
        <tissue evidence="11">Shoot tip</tissue>
    </source>
</reference>
<evidence type="ECO:0000256" key="7">
    <source>
        <dbReference type="ARBA" id="ARBA00023316"/>
    </source>
</evidence>
<dbReference type="InterPro" id="IPR000743">
    <property type="entry name" value="Glyco_hydro_28"/>
</dbReference>
<dbReference type="InterPro" id="IPR011050">
    <property type="entry name" value="Pectin_lyase_fold/virulence"/>
</dbReference>
<dbReference type="PANTHER" id="PTHR31375">
    <property type="match status" value="1"/>
</dbReference>
<evidence type="ECO:0000256" key="1">
    <source>
        <dbReference type="ARBA" id="ARBA00004191"/>
    </source>
</evidence>
<dbReference type="GO" id="GO:0005975">
    <property type="term" value="P:carbohydrate metabolic process"/>
    <property type="evidence" value="ECO:0007669"/>
    <property type="project" value="InterPro"/>
</dbReference>
<evidence type="ECO:0000256" key="10">
    <source>
        <dbReference type="SAM" id="SignalP"/>
    </source>
</evidence>
<dbReference type="Proteomes" id="UP001151752">
    <property type="component" value="Chromosome 17"/>
</dbReference>
<dbReference type="InterPro" id="IPR012334">
    <property type="entry name" value="Pectin_lyas_fold"/>
</dbReference>